<sequence>MNINEDKNNITNEIDNIDNKITINKMNNETSKTREQIKAEREAKKLAKAASKSKKSKSTADGSDDKIKASVSDGRSSISDKQDELTTDTTDFSHSLKTMPTDIESLNDQVKNMIINDCKSELKGNRKETLASVSDSVTNDNNVDNEKTVKSKSELRAERRAKQEAQRAAKESEKSQKAKSKVSDKVDTQGKKVEAGEAIPVARTKEEEVVKKVVKKVTGSGVINHEMSLFKHLYHAREQCHVDVPVVNSHLHPAIIRLGVQYKDKVIVGSNARCVAFLSALKQLICDYERPSQADFTRGLESAFQESMAYLHYCRPLAVSMQNALKHIKWKMNQLSRNLSDDTAKSKLANAIDTYIQEQIMLADEAISMTIRTKISNGDVILTYGYSSLIQKILCDAYDAGLKFRVIIADGRPWLEGRELLRRLAKHGVECSYILINALSFIMPGVNKVFLGAHAILANGAVMSRAGTAQVALMAKAFNVPVLVACETHKSCERVQTDSIVYNEIGDADELQSDIIGSNKKSTLANWRAKKTLNLLNIIYDVTPADLVTAVVTELAILPCTSVPVILRIKPSEI</sequence>
<dbReference type="GO" id="GO:0003743">
    <property type="term" value="F:translation initiation factor activity"/>
    <property type="evidence" value="ECO:0007669"/>
    <property type="project" value="UniProtKB-KW"/>
</dbReference>
<organism evidence="11 12">
    <name type="scientific">Cotesia glomerata</name>
    <name type="common">Lepidopteran parasitic wasp</name>
    <name type="synonym">Apanteles glomeratus</name>
    <dbReference type="NCBI Taxonomy" id="32391"/>
    <lineage>
        <taxon>Eukaryota</taxon>
        <taxon>Metazoa</taxon>
        <taxon>Ecdysozoa</taxon>
        <taxon>Arthropoda</taxon>
        <taxon>Hexapoda</taxon>
        <taxon>Insecta</taxon>
        <taxon>Pterygota</taxon>
        <taxon>Neoptera</taxon>
        <taxon>Endopterygota</taxon>
        <taxon>Hymenoptera</taxon>
        <taxon>Apocrita</taxon>
        <taxon>Ichneumonoidea</taxon>
        <taxon>Braconidae</taxon>
        <taxon>Microgastrinae</taxon>
        <taxon>Cotesia</taxon>
    </lineage>
</organism>
<name>A0AAV7ID20_COTGL</name>
<dbReference type="InterPro" id="IPR000649">
    <property type="entry name" value="IF-2B-related"/>
</dbReference>
<protein>
    <recommendedName>
        <fullName evidence="6">Translation initiation factor eIF2B subunit delta</fullName>
    </recommendedName>
    <alternativeName>
        <fullName evidence="7">eIF2B GDP-GTP exchange factor subunit delta</fullName>
    </alternativeName>
</protein>
<evidence type="ECO:0000256" key="1">
    <source>
        <dbReference type="ARBA" id="ARBA00004514"/>
    </source>
</evidence>
<evidence type="ECO:0000313" key="11">
    <source>
        <dbReference type="EMBL" id="KAH0549096.1"/>
    </source>
</evidence>
<keyword evidence="5" id="KW-0648">Protein biosynthesis</keyword>
<dbReference type="Gene3D" id="3.40.50.10470">
    <property type="entry name" value="Translation initiation factor eif-2b, domain 2"/>
    <property type="match status" value="1"/>
</dbReference>
<dbReference type="Pfam" id="PF01008">
    <property type="entry name" value="IF-2B"/>
    <property type="match status" value="1"/>
</dbReference>
<dbReference type="InterPro" id="IPR042529">
    <property type="entry name" value="IF_2B-like_C"/>
</dbReference>
<evidence type="ECO:0000256" key="4">
    <source>
        <dbReference type="ARBA" id="ARBA00022540"/>
    </source>
</evidence>
<feature type="compositionally biased region" description="Basic and acidic residues" evidence="10">
    <location>
        <begin position="144"/>
        <end position="190"/>
    </location>
</feature>
<evidence type="ECO:0000256" key="10">
    <source>
        <dbReference type="SAM" id="MobiDB-lite"/>
    </source>
</evidence>
<keyword evidence="3" id="KW-0963">Cytoplasm</keyword>
<dbReference type="AlphaFoldDB" id="A0AAV7ID20"/>
<evidence type="ECO:0000256" key="9">
    <source>
        <dbReference type="RuleBase" id="RU003814"/>
    </source>
</evidence>
<evidence type="ECO:0000256" key="3">
    <source>
        <dbReference type="ARBA" id="ARBA00022490"/>
    </source>
</evidence>
<evidence type="ECO:0000256" key="2">
    <source>
        <dbReference type="ARBA" id="ARBA00007251"/>
    </source>
</evidence>
<accession>A0AAV7ID20</accession>
<feature type="compositionally biased region" description="Low complexity" evidence="10">
    <location>
        <begin position="132"/>
        <end position="142"/>
    </location>
</feature>
<gene>
    <name evidence="11" type="ORF">KQX54_006067</name>
</gene>
<dbReference type="SUPFAM" id="SSF100950">
    <property type="entry name" value="NagB/RpiA/CoA transferase-like"/>
    <property type="match status" value="1"/>
</dbReference>
<comment type="caution">
    <text evidence="11">The sequence shown here is derived from an EMBL/GenBank/DDBJ whole genome shotgun (WGS) entry which is preliminary data.</text>
</comment>
<feature type="region of interest" description="Disordered" evidence="10">
    <location>
        <begin position="132"/>
        <end position="190"/>
    </location>
</feature>
<reference evidence="11 12" key="1">
    <citation type="journal article" date="2021" name="J. Hered.">
        <title>A chromosome-level genome assembly of the parasitoid wasp, Cotesia glomerata (Hymenoptera: Braconidae).</title>
        <authorList>
            <person name="Pinto B.J."/>
            <person name="Weis J.J."/>
            <person name="Gamble T."/>
            <person name="Ode P.J."/>
            <person name="Paul R."/>
            <person name="Zaspel J.M."/>
        </authorList>
    </citation>
    <scope>NUCLEOTIDE SEQUENCE [LARGE SCALE GENOMIC DNA]</scope>
    <source>
        <strain evidence="11">CgM1</strain>
    </source>
</reference>
<feature type="region of interest" description="Disordered" evidence="10">
    <location>
        <begin position="24"/>
        <end position="96"/>
    </location>
</feature>
<feature type="compositionally biased region" description="Polar residues" evidence="10">
    <location>
        <begin position="87"/>
        <end position="96"/>
    </location>
</feature>
<comment type="subcellular location">
    <subcellularLocation>
        <location evidence="1">Cytoplasm</location>
        <location evidence="1">Cytosol</location>
    </subcellularLocation>
</comment>
<keyword evidence="12" id="KW-1185">Reference proteome</keyword>
<evidence type="ECO:0000256" key="8">
    <source>
        <dbReference type="ARBA" id="ARBA00046432"/>
    </source>
</evidence>
<evidence type="ECO:0000256" key="5">
    <source>
        <dbReference type="ARBA" id="ARBA00022917"/>
    </source>
</evidence>
<evidence type="ECO:0000313" key="12">
    <source>
        <dbReference type="Proteomes" id="UP000826195"/>
    </source>
</evidence>
<comment type="similarity">
    <text evidence="2 9">Belongs to the eIF-2B alpha/beta/delta subunits family.</text>
</comment>
<evidence type="ECO:0000256" key="7">
    <source>
        <dbReference type="ARBA" id="ARBA00044356"/>
    </source>
</evidence>
<keyword evidence="4" id="KW-0396">Initiation factor</keyword>
<dbReference type="GO" id="GO:0005829">
    <property type="term" value="C:cytosol"/>
    <property type="evidence" value="ECO:0007669"/>
    <property type="project" value="UniProtKB-SubCell"/>
</dbReference>
<dbReference type="Proteomes" id="UP000826195">
    <property type="component" value="Unassembled WGS sequence"/>
</dbReference>
<dbReference type="PANTHER" id="PTHR10233:SF14">
    <property type="entry name" value="TRANSLATION INITIATION FACTOR EIF-2B SUBUNIT DELTA"/>
    <property type="match status" value="1"/>
</dbReference>
<dbReference type="EMBL" id="JAHXZJ010001864">
    <property type="protein sequence ID" value="KAH0549096.1"/>
    <property type="molecule type" value="Genomic_DNA"/>
</dbReference>
<comment type="subunit">
    <text evidence="8">Component of the translation initiation factor 2B (eIF2B) complex which is a heterodecamer of two sets of five different subunits: alpha, beta, gamma, delta and epsilon. Subunits alpha, beta and delta comprise a regulatory subcomplex and subunits epsilon and gamma comprise a catalytic subcomplex. Within the complex, the hexameric regulatory complex resides at the center, with the two heterodimeric catalytic subcomplexes bound on opposite sides.</text>
</comment>
<proteinExistence type="inferred from homology"/>
<feature type="compositionally biased region" description="Basic and acidic residues" evidence="10">
    <location>
        <begin position="31"/>
        <end position="45"/>
    </location>
</feature>
<dbReference type="InterPro" id="IPR037171">
    <property type="entry name" value="NagB/RpiA_transferase-like"/>
</dbReference>
<dbReference type="PANTHER" id="PTHR10233">
    <property type="entry name" value="TRANSLATION INITIATION FACTOR EIF-2B"/>
    <property type="match status" value="1"/>
</dbReference>
<evidence type="ECO:0000256" key="6">
    <source>
        <dbReference type="ARBA" id="ARBA00044147"/>
    </source>
</evidence>